<keyword evidence="6" id="KW-0227">DNA damage</keyword>
<keyword evidence="13" id="KW-0234">DNA repair</keyword>
<keyword evidence="11" id="KW-0238">DNA-binding</keyword>
<evidence type="ECO:0000256" key="5">
    <source>
        <dbReference type="ARBA" id="ARBA00022741"/>
    </source>
</evidence>
<dbReference type="Pfam" id="PF16124">
    <property type="entry name" value="RecQ_Zn_bind"/>
    <property type="match status" value="1"/>
</dbReference>
<evidence type="ECO:0000256" key="4">
    <source>
        <dbReference type="ARBA" id="ARBA00022723"/>
    </source>
</evidence>
<dbReference type="NCBIfam" id="TIGR00614">
    <property type="entry name" value="recQ_fam"/>
    <property type="match status" value="1"/>
</dbReference>
<evidence type="ECO:0000259" key="17">
    <source>
        <dbReference type="PROSITE" id="PS50967"/>
    </source>
</evidence>
<dbReference type="InterPro" id="IPR014001">
    <property type="entry name" value="Helicase_ATP-bd"/>
</dbReference>
<dbReference type="InterPro" id="IPR036388">
    <property type="entry name" value="WH-like_DNA-bd_sf"/>
</dbReference>
<accession>A0ABV6B4X0</accession>
<dbReference type="InterPro" id="IPR004589">
    <property type="entry name" value="DNA_helicase_ATP-dep_RecQ"/>
</dbReference>
<organism evidence="20 21">
    <name type="scientific">Deinococcus oregonensis</name>
    <dbReference type="NCBI Taxonomy" id="1805970"/>
    <lineage>
        <taxon>Bacteria</taxon>
        <taxon>Thermotogati</taxon>
        <taxon>Deinococcota</taxon>
        <taxon>Deinococci</taxon>
        <taxon>Deinococcales</taxon>
        <taxon>Deinococcaceae</taxon>
        <taxon>Deinococcus</taxon>
    </lineage>
</organism>
<evidence type="ECO:0000313" key="20">
    <source>
        <dbReference type="EMBL" id="MFB9994814.1"/>
    </source>
</evidence>
<dbReference type="InterPro" id="IPR011545">
    <property type="entry name" value="DEAD/DEAH_box_helicase_dom"/>
</dbReference>
<dbReference type="InterPro" id="IPR032284">
    <property type="entry name" value="RecQ_Zn-bd"/>
</dbReference>
<keyword evidence="8 20" id="KW-0347">Helicase</keyword>
<keyword evidence="5" id="KW-0547">Nucleotide-binding</keyword>
<dbReference type="InterPro" id="IPR006293">
    <property type="entry name" value="DNA_helicase_ATP-dep_RecQ_bac"/>
</dbReference>
<comment type="similarity">
    <text evidence="3">Belongs to the helicase family. RecQ subfamily.</text>
</comment>
<keyword evidence="12" id="KW-0233">DNA recombination</keyword>
<evidence type="ECO:0000256" key="8">
    <source>
        <dbReference type="ARBA" id="ARBA00022806"/>
    </source>
</evidence>
<dbReference type="SMART" id="SM00341">
    <property type="entry name" value="HRDC"/>
    <property type="match status" value="2"/>
</dbReference>
<dbReference type="Gene3D" id="3.40.50.300">
    <property type="entry name" value="P-loop containing nucleotide triphosphate hydrolases"/>
    <property type="match status" value="2"/>
</dbReference>
<dbReference type="GO" id="GO:0004386">
    <property type="term" value="F:helicase activity"/>
    <property type="evidence" value="ECO:0007669"/>
    <property type="project" value="UniProtKB-KW"/>
</dbReference>
<reference evidence="20 21" key="1">
    <citation type="submission" date="2024-09" db="EMBL/GenBank/DDBJ databases">
        <authorList>
            <person name="Sun Q."/>
            <person name="Mori K."/>
        </authorList>
    </citation>
    <scope>NUCLEOTIDE SEQUENCE [LARGE SCALE GENOMIC DNA]</scope>
    <source>
        <strain evidence="20 21">JCM 13503</strain>
    </source>
</reference>
<feature type="domain" description="Helicase ATP-binding" evidence="18">
    <location>
        <begin position="30"/>
        <end position="198"/>
    </location>
</feature>
<dbReference type="CDD" id="cd17920">
    <property type="entry name" value="DEXHc_RecQ"/>
    <property type="match status" value="1"/>
</dbReference>
<keyword evidence="9" id="KW-0862">Zinc</keyword>
<evidence type="ECO:0000256" key="16">
    <source>
        <dbReference type="NCBIfam" id="TIGR01389"/>
    </source>
</evidence>
<dbReference type="Pfam" id="PF00270">
    <property type="entry name" value="DEAD"/>
    <property type="match status" value="1"/>
</dbReference>
<dbReference type="EC" id="5.6.2.4" evidence="16"/>
<dbReference type="PROSITE" id="PS50967">
    <property type="entry name" value="HRDC"/>
    <property type="match status" value="2"/>
</dbReference>
<evidence type="ECO:0000256" key="7">
    <source>
        <dbReference type="ARBA" id="ARBA00022801"/>
    </source>
</evidence>
<dbReference type="Gene3D" id="1.10.150.80">
    <property type="entry name" value="HRDC domain"/>
    <property type="match status" value="2"/>
</dbReference>
<keyword evidence="10" id="KW-0067">ATP-binding</keyword>
<evidence type="ECO:0000256" key="13">
    <source>
        <dbReference type="ARBA" id="ARBA00023204"/>
    </source>
</evidence>
<keyword evidence="21" id="KW-1185">Reference proteome</keyword>
<dbReference type="Proteomes" id="UP001589733">
    <property type="component" value="Unassembled WGS sequence"/>
</dbReference>
<evidence type="ECO:0000256" key="12">
    <source>
        <dbReference type="ARBA" id="ARBA00023172"/>
    </source>
</evidence>
<dbReference type="Pfam" id="PF00570">
    <property type="entry name" value="HRDC"/>
    <property type="match status" value="2"/>
</dbReference>
<dbReference type="PROSITE" id="PS51192">
    <property type="entry name" value="HELICASE_ATP_BIND_1"/>
    <property type="match status" value="1"/>
</dbReference>
<comment type="cofactor">
    <cofactor evidence="2">
        <name>Zn(2+)</name>
        <dbReference type="ChEBI" id="CHEBI:29105"/>
    </cofactor>
</comment>
<dbReference type="Pfam" id="PF00271">
    <property type="entry name" value="Helicase_C"/>
    <property type="match status" value="1"/>
</dbReference>
<keyword evidence="14" id="KW-0413">Isomerase</keyword>
<dbReference type="Gene3D" id="1.10.10.10">
    <property type="entry name" value="Winged helix-like DNA-binding domain superfamily/Winged helix DNA-binding domain"/>
    <property type="match status" value="1"/>
</dbReference>
<keyword evidence="7" id="KW-0378">Hydrolase</keyword>
<feature type="domain" description="HRDC" evidence="17">
    <location>
        <begin position="699"/>
        <end position="779"/>
    </location>
</feature>
<evidence type="ECO:0000259" key="18">
    <source>
        <dbReference type="PROSITE" id="PS51192"/>
    </source>
</evidence>
<evidence type="ECO:0000256" key="11">
    <source>
        <dbReference type="ARBA" id="ARBA00023125"/>
    </source>
</evidence>
<comment type="cofactor">
    <cofactor evidence="1">
        <name>Mg(2+)</name>
        <dbReference type="ChEBI" id="CHEBI:18420"/>
    </cofactor>
</comment>
<sequence length="854" mass="93164">MTGEVLPQARAILQRIWGYNQFRGVQEQIVQTVAEGRHALVLMPTGGGKSLCYQLPSLLRPGVGIVVSPLIALMKDQVDTLRQLGVRAAYLNSTLSASAARAVEHALLTGGLDLLYVAPERLLLPRTLELLHKAQLALFAIDEAHCVSQWGHDFRPEYQQLGVLEEHFPQVPRLALTATADDRTRADIRRVLGLTNAPEFISSFDRPNIQYRIANKDKPKDQLLEFIQAEHPGDAGVVYCLSRRSVEETATWLQEQGLPVVAYHAGLAPHDRNQAQERFLNEEGIIVVATVAFGMGIDKPNVRFVAHLDLPKSLEGYYQETGRAGRDGLPSTAWMVYGLADVVNVRRMLADSDAPEEVKRIESGKLDALLTYCETASCRRQLLLGYFGEAYAEPCGNCDVCLNPPIVRDMTREAQMALSAAIRTGNRFGAAYLTDILLGKDNDKNRRHRTLPTYGIGKAHDGKVWRSVLRQLVSLGYLTAGPYHGLTVTPQAKRVLKGETSLLLREDTLLPRQGKRTREKAQATRVAIGSHDRPLFLALRAWRAERAAQLKVPPYVIFSDATLKAIAEVRPGSLHALGAVSGIGERRLAEYGSEVLRLVRIGVYEEQARPRGTVQAHELGLAPEVAWGSVGAPTRSLMPPMVGAQTSAAGEARTLAAQPSPVLALPRRSEGVEDSGLALTRDVPVEQVVMPDRVQVAAAEPDAAVTVALGEVRRALARETGYAAYLIFPNATLSALATRRPRTMEELVGLPGLGPKRIQAYGERILDAIATALDDPGAMGRPRPLESAGLEQVATLLEQIANELRSGHAQLDPNSLGSVWREVFPKGMGADVPGFQSQDTDGVTTLMLRVVRKA</sequence>
<evidence type="ECO:0000259" key="19">
    <source>
        <dbReference type="PROSITE" id="PS51194"/>
    </source>
</evidence>
<evidence type="ECO:0000256" key="1">
    <source>
        <dbReference type="ARBA" id="ARBA00001946"/>
    </source>
</evidence>
<name>A0ABV6B4X0_9DEIO</name>
<dbReference type="SUPFAM" id="SSF52540">
    <property type="entry name" value="P-loop containing nucleoside triphosphate hydrolases"/>
    <property type="match status" value="2"/>
</dbReference>
<feature type="domain" description="Helicase C-terminal" evidence="19">
    <location>
        <begin position="219"/>
        <end position="369"/>
    </location>
</feature>
<evidence type="ECO:0000256" key="14">
    <source>
        <dbReference type="ARBA" id="ARBA00023235"/>
    </source>
</evidence>
<dbReference type="SMART" id="SM00487">
    <property type="entry name" value="DEXDc"/>
    <property type="match status" value="1"/>
</dbReference>
<dbReference type="SMART" id="SM00956">
    <property type="entry name" value="RQC"/>
    <property type="match status" value="1"/>
</dbReference>
<dbReference type="SUPFAM" id="SSF47819">
    <property type="entry name" value="HRDC-like"/>
    <property type="match status" value="2"/>
</dbReference>
<proteinExistence type="inferred from homology"/>
<dbReference type="NCBIfam" id="TIGR01389">
    <property type="entry name" value="recQ"/>
    <property type="match status" value="1"/>
</dbReference>
<evidence type="ECO:0000256" key="15">
    <source>
        <dbReference type="ARBA" id="ARBA00034617"/>
    </source>
</evidence>
<evidence type="ECO:0000256" key="10">
    <source>
        <dbReference type="ARBA" id="ARBA00022840"/>
    </source>
</evidence>
<evidence type="ECO:0000256" key="9">
    <source>
        <dbReference type="ARBA" id="ARBA00022833"/>
    </source>
</evidence>
<keyword evidence="4" id="KW-0479">Metal-binding</keyword>
<dbReference type="InterPro" id="IPR010997">
    <property type="entry name" value="HRDC-like_sf"/>
</dbReference>
<evidence type="ECO:0000256" key="2">
    <source>
        <dbReference type="ARBA" id="ARBA00001947"/>
    </source>
</evidence>
<dbReference type="InterPro" id="IPR018982">
    <property type="entry name" value="RQC_domain"/>
</dbReference>
<dbReference type="InterPro" id="IPR002121">
    <property type="entry name" value="HRDC_dom"/>
</dbReference>
<dbReference type="InterPro" id="IPR001650">
    <property type="entry name" value="Helicase_C-like"/>
</dbReference>
<dbReference type="InterPro" id="IPR027417">
    <property type="entry name" value="P-loop_NTPase"/>
</dbReference>
<dbReference type="Pfam" id="PF09382">
    <property type="entry name" value="RQC"/>
    <property type="match status" value="1"/>
</dbReference>
<dbReference type="RefSeq" id="WP_380016132.1">
    <property type="nucleotide sequence ID" value="NZ_JBHLYR010000066.1"/>
</dbReference>
<evidence type="ECO:0000313" key="21">
    <source>
        <dbReference type="Proteomes" id="UP001589733"/>
    </source>
</evidence>
<comment type="caution">
    <text evidence="20">The sequence shown here is derived from an EMBL/GenBank/DDBJ whole genome shotgun (WGS) entry which is preliminary data.</text>
</comment>
<dbReference type="EMBL" id="JBHLYR010000066">
    <property type="protein sequence ID" value="MFB9994814.1"/>
    <property type="molecule type" value="Genomic_DNA"/>
</dbReference>
<evidence type="ECO:0000256" key="6">
    <source>
        <dbReference type="ARBA" id="ARBA00022763"/>
    </source>
</evidence>
<dbReference type="SMART" id="SM00490">
    <property type="entry name" value="HELICc"/>
    <property type="match status" value="1"/>
</dbReference>
<feature type="domain" description="HRDC" evidence="17">
    <location>
        <begin position="529"/>
        <end position="609"/>
    </location>
</feature>
<evidence type="ECO:0000256" key="3">
    <source>
        <dbReference type="ARBA" id="ARBA00005446"/>
    </source>
</evidence>
<gene>
    <name evidence="20" type="primary">recQ</name>
    <name evidence="20" type="ORF">ACFFLM_22940</name>
</gene>
<protein>
    <recommendedName>
        <fullName evidence="16">DNA helicase RecQ</fullName>
        <ecNumber evidence="16">5.6.2.4</ecNumber>
    </recommendedName>
</protein>
<dbReference type="InterPro" id="IPR044876">
    <property type="entry name" value="HRDC_dom_sf"/>
</dbReference>
<dbReference type="PANTHER" id="PTHR13710:SF105">
    <property type="entry name" value="ATP-DEPENDENT DNA HELICASE Q1"/>
    <property type="match status" value="1"/>
</dbReference>
<dbReference type="PROSITE" id="PS51194">
    <property type="entry name" value="HELICASE_CTER"/>
    <property type="match status" value="1"/>
</dbReference>
<dbReference type="PANTHER" id="PTHR13710">
    <property type="entry name" value="DNA HELICASE RECQ FAMILY MEMBER"/>
    <property type="match status" value="1"/>
</dbReference>
<dbReference type="CDD" id="cd18794">
    <property type="entry name" value="SF2_C_RecQ"/>
    <property type="match status" value="1"/>
</dbReference>
<comment type="catalytic activity">
    <reaction evidence="15">
        <text>Couples ATP hydrolysis with the unwinding of duplex DNA by translocating in the 3'-5' direction.</text>
        <dbReference type="EC" id="5.6.2.4"/>
    </reaction>
</comment>